<dbReference type="Pfam" id="PF08593">
    <property type="entry name" value="Mug135_C"/>
    <property type="match status" value="1"/>
</dbReference>
<evidence type="ECO:0000313" key="4">
    <source>
        <dbReference type="EMBL" id="ETW76748.1"/>
    </source>
</evidence>
<feature type="domain" description="Mug135-like C-terminal" evidence="3">
    <location>
        <begin position="138"/>
        <end position="213"/>
    </location>
</feature>
<keyword evidence="5" id="KW-1185">Reference proteome</keyword>
<dbReference type="KEGG" id="hir:HETIRDRAFT_460890"/>
<dbReference type="Proteomes" id="UP000030671">
    <property type="component" value="Unassembled WGS sequence"/>
</dbReference>
<dbReference type="OrthoDB" id="3230244at2759"/>
<dbReference type="EMBL" id="KI925464">
    <property type="protein sequence ID" value="ETW76748.1"/>
    <property type="molecule type" value="Genomic_DNA"/>
</dbReference>
<evidence type="ECO:0000313" key="5">
    <source>
        <dbReference type="Proteomes" id="UP000030671"/>
    </source>
</evidence>
<feature type="region of interest" description="Disordered" evidence="2">
    <location>
        <begin position="1"/>
        <end position="29"/>
    </location>
</feature>
<evidence type="ECO:0000259" key="3">
    <source>
        <dbReference type="Pfam" id="PF08593"/>
    </source>
</evidence>
<gene>
    <name evidence="4" type="ORF">HETIRDRAFT_460890</name>
</gene>
<reference evidence="4 5" key="1">
    <citation type="journal article" date="2012" name="New Phytol.">
        <title>Insight into trade-off between wood decay and parasitism from the genome of a fungal forest pathogen.</title>
        <authorList>
            <person name="Olson A."/>
            <person name="Aerts A."/>
            <person name="Asiegbu F."/>
            <person name="Belbahri L."/>
            <person name="Bouzid O."/>
            <person name="Broberg A."/>
            <person name="Canback B."/>
            <person name="Coutinho P.M."/>
            <person name="Cullen D."/>
            <person name="Dalman K."/>
            <person name="Deflorio G."/>
            <person name="van Diepen L.T."/>
            <person name="Dunand C."/>
            <person name="Duplessis S."/>
            <person name="Durling M."/>
            <person name="Gonthier P."/>
            <person name="Grimwood J."/>
            <person name="Fossdal C.G."/>
            <person name="Hansson D."/>
            <person name="Henrissat B."/>
            <person name="Hietala A."/>
            <person name="Himmelstrand K."/>
            <person name="Hoffmeister D."/>
            <person name="Hogberg N."/>
            <person name="James T.Y."/>
            <person name="Karlsson M."/>
            <person name="Kohler A."/>
            <person name="Kues U."/>
            <person name="Lee Y.H."/>
            <person name="Lin Y.C."/>
            <person name="Lind M."/>
            <person name="Lindquist E."/>
            <person name="Lombard V."/>
            <person name="Lucas S."/>
            <person name="Lunden K."/>
            <person name="Morin E."/>
            <person name="Murat C."/>
            <person name="Park J."/>
            <person name="Raffaello T."/>
            <person name="Rouze P."/>
            <person name="Salamov A."/>
            <person name="Schmutz J."/>
            <person name="Solheim H."/>
            <person name="Stahlberg J."/>
            <person name="Velez H."/>
            <person name="de Vries R.P."/>
            <person name="Wiebenga A."/>
            <person name="Woodward S."/>
            <person name="Yakovlev I."/>
            <person name="Garbelotto M."/>
            <person name="Martin F."/>
            <person name="Grigoriev I.V."/>
            <person name="Stenlid J."/>
        </authorList>
    </citation>
    <scope>NUCLEOTIDE SEQUENCE [LARGE SCALE GENOMIC DNA]</scope>
    <source>
        <strain evidence="4 5">TC 32-1</strain>
    </source>
</reference>
<protein>
    <recommendedName>
        <fullName evidence="3">Mug135-like C-terminal domain-containing protein</fullName>
    </recommendedName>
</protein>
<name>W4JT82_HETIT</name>
<dbReference type="AlphaFoldDB" id="W4JT82"/>
<organism evidence="4 5">
    <name type="scientific">Heterobasidion irregulare (strain TC 32-1)</name>
    <dbReference type="NCBI Taxonomy" id="747525"/>
    <lineage>
        <taxon>Eukaryota</taxon>
        <taxon>Fungi</taxon>
        <taxon>Dikarya</taxon>
        <taxon>Basidiomycota</taxon>
        <taxon>Agaricomycotina</taxon>
        <taxon>Agaricomycetes</taxon>
        <taxon>Russulales</taxon>
        <taxon>Bondarzewiaceae</taxon>
        <taxon>Heterobasidion</taxon>
        <taxon>Heterobasidion annosum species complex</taxon>
    </lineage>
</organism>
<evidence type="ECO:0000256" key="1">
    <source>
        <dbReference type="ARBA" id="ARBA00005788"/>
    </source>
</evidence>
<accession>W4JT82</accession>
<dbReference type="InParanoid" id="W4JT82"/>
<dbReference type="eggNOG" id="ENOG502SYYY">
    <property type="taxonomic scope" value="Eukaryota"/>
</dbReference>
<dbReference type="GeneID" id="20677119"/>
<dbReference type="RefSeq" id="XP_009551622.1">
    <property type="nucleotide sequence ID" value="XM_009553327.1"/>
</dbReference>
<proteinExistence type="inferred from homology"/>
<evidence type="ECO:0000256" key="2">
    <source>
        <dbReference type="SAM" id="MobiDB-lite"/>
    </source>
</evidence>
<sequence>MNGLQIELPPGNEFVASPQHQPSQPPDEGDICSAYKFKVDNWNSFTQKQISAAQCATAIKYEARIVAQATASVGSAPPWLAQVLAQALQPIQNEIQGLRNDMTTLRNDMTGRFNTIENKFADLSLRQADVQRVASKLWNQKMNLGVGDTFQEVPFIDGTSPTRNHDLPLLSSVQKVQDLNRDLSRRYHQGYFPGEPVPAPAPRVQAILEAIGVFEYSPE</sequence>
<dbReference type="InterPro" id="IPR013902">
    <property type="entry name" value="Mug135-like_C"/>
</dbReference>
<dbReference type="HOGENOM" id="CLU_1133609_0_0_1"/>
<comment type="similarity">
    <text evidence="1">Belongs to the UPF0612 family.</text>
</comment>